<proteinExistence type="predicted"/>
<evidence type="ECO:0000313" key="1">
    <source>
        <dbReference type="EMBL" id="KAK0600268.1"/>
    </source>
</evidence>
<reference evidence="1" key="1">
    <citation type="journal article" date="2022" name="Plant J.">
        <title>Strategies of tolerance reflected in two North American maple genomes.</title>
        <authorList>
            <person name="McEvoy S.L."/>
            <person name="Sezen U.U."/>
            <person name="Trouern-Trend A."/>
            <person name="McMahon S.M."/>
            <person name="Schaberg P.G."/>
            <person name="Yang J."/>
            <person name="Wegrzyn J.L."/>
            <person name="Swenson N.G."/>
        </authorList>
    </citation>
    <scope>NUCLEOTIDE SEQUENCE</scope>
    <source>
        <strain evidence="1">NS2018</strain>
    </source>
</reference>
<organism evidence="1 2">
    <name type="scientific">Acer saccharum</name>
    <name type="common">Sugar maple</name>
    <dbReference type="NCBI Taxonomy" id="4024"/>
    <lineage>
        <taxon>Eukaryota</taxon>
        <taxon>Viridiplantae</taxon>
        <taxon>Streptophyta</taxon>
        <taxon>Embryophyta</taxon>
        <taxon>Tracheophyta</taxon>
        <taxon>Spermatophyta</taxon>
        <taxon>Magnoliopsida</taxon>
        <taxon>eudicotyledons</taxon>
        <taxon>Gunneridae</taxon>
        <taxon>Pentapetalae</taxon>
        <taxon>rosids</taxon>
        <taxon>malvids</taxon>
        <taxon>Sapindales</taxon>
        <taxon>Sapindaceae</taxon>
        <taxon>Hippocastanoideae</taxon>
        <taxon>Acereae</taxon>
        <taxon>Acer</taxon>
    </lineage>
</organism>
<accession>A0AA39W2S9</accession>
<comment type="caution">
    <text evidence="1">The sequence shown here is derived from an EMBL/GenBank/DDBJ whole genome shotgun (WGS) entry which is preliminary data.</text>
</comment>
<dbReference type="AlphaFoldDB" id="A0AA39W2S9"/>
<dbReference type="EMBL" id="JAUESC010000003">
    <property type="protein sequence ID" value="KAK0600268.1"/>
    <property type="molecule type" value="Genomic_DNA"/>
</dbReference>
<protein>
    <submittedName>
        <fullName evidence="1">Uncharacterized protein</fullName>
    </submittedName>
</protein>
<name>A0AA39W2S9_ACESA</name>
<keyword evidence="2" id="KW-1185">Reference proteome</keyword>
<reference evidence="1" key="2">
    <citation type="submission" date="2023-06" db="EMBL/GenBank/DDBJ databases">
        <authorList>
            <person name="Swenson N.G."/>
            <person name="Wegrzyn J.L."/>
            <person name="Mcevoy S.L."/>
        </authorList>
    </citation>
    <scope>NUCLEOTIDE SEQUENCE</scope>
    <source>
        <strain evidence="1">NS2018</strain>
        <tissue evidence="1">Leaf</tissue>
    </source>
</reference>
<gene>
    <name evidence="1" type="ORF">LWI29_013250</name>
</gene>
<dbReference type="Proteomes" id="UP001168877">
    <property type="component" value="Unassembled WGS sequence"/>
</dbReference>
<sequence>MTAIQLDHRGVLSFPPNGEKDSIAGILETLGMVNVPIVSDVVAGTEADVVAGLFYTCKISRYLSRINPKNKDMRPPLMLTSSEGEEFATSISNRLLHDPDCGYPPQSRSHKRLRPPPRTKSWRRALHDLGSRWSHIHLLGFLIVAATQLSEFPNHGRCSFMIYVYRLWRH</sequence>
<evidence type="ECO:0000313" key="2">
    <source>
        <dbReference type="Proteomes" id="UP001168877"/>
    </source>
</evidence>